<evidence type="ECO:0000256" key="3">
    <source>
        <dbReference type="PIRNR" id="PIRNR000858"/>
    </source>
</evidence>
<evidence type="ECO:0000313" key="5">
    <source>
        <dbReference type="Proteomes" id="UP001519271"/>
    </source>
</evidence>
<dbReference type="Pfam" id="PF01144">
    <property type="entry name" value="CoA_trans"/>
    <property type="match status" value="1"/>
</dbReference>
<dbReference type="EMBL" id="JAGGKC010000031">
    <property type="protein sequence ID" value="MBP1920495.1"/>
    <property type="molecule type" value="Genomic_DNA"/>
</dbReference>
<dbReference type="InterPro" id="IPR014388">
    <property type="entry name" value="3-oxoacid_CoA-transferase"/>
</dbReference>
<proteinExistence type="inferred from homology"/>
<keyword evidence="5" id="KW-1185">Reference proteome</keyword>
<dbReference type="Gene3D" id="3.40.1080.10">
    <property type="entry name" value="Glutaconate Coenzyme A-transferase"/>
    <property type="match status" value="2"/>
</dbReference>
<comment type="caution">
    <text evidence="4">The sequence shown here is derived from an EMBL/GenBank/DDBJ whole genome shotgun (WGS) entry which is preliminary data.</text>
</comment>
<reference evidence="4 5" key="1">
    <citation type="submission" date="2021-03" db="EMBL/GenBank/DDBJ databases">
        <title>Genomic Encyclopedia of Type Strains, Phase IV (KMG-IV): sequencing the most valuable type-strain genomes for metagenomic binning, comparative biology and taxonomic classification.</title>
        <authorList>
            <person name="Goeker M."/>
        </authorList>
    </citation>
    <scope>NUCLEOTIDE SEQUENCE [LARGE SCALE GENOMIC DNA]</scope>
    <source>
        <strain evidence="4 5">DSM 6139</strain>
    </source>
</reference>
<protein>
    <submittedName>
        <fullName evidence="4">Propionate CoA-transferase</fullName>
        <ecNumber evidence="4">2.8.3.1</ecNumber>
    </submittedName>
</protein>
<gene>
    <name evidence="4" type="ORF">J2Z34_003007</name>
</gene>
<evidence type="ECO:0000256" key="2">
    <source>
        <dbReference type="ARBA" id="ARBA00022679"/>
    </source>
</evidence>
<dbReference type="PANTHER" id="PTHR43293:SF1">
    <property type="entry name" value="ACETATE COA-TRANSFERASE YDIF"/>
    <property type="match status" value="1"/>
</dbReference>
<name>A0ABS4G898_9CLOT</name>
<dbReference type="PIRSF" id="PIRSF000858">
    <property type="entry name" value="SCOT-t"/>
    <property type="match status" value="1"/>
</dbReference>
<dbReference type="EC" id="2.8.3.1" evidence="4"/>
<keyword evidence="2 3" id="KW-0808">Transferase</keyword>
<comment type="similarity">
    <text evidence="1 3">Belongs to the 3-oxoacid CoA-transferase family.</text>
</comment>
<accession>A0ABS4G898</accession>
<dbReference type="RefSeq" id="WP_209460667.1">
    <property type="nucleotide sequence ID" value="NZ_JAGGKC010000031.1"/>
</dbReference>
<dbReference type="InterPro" id="IPR004165">
    <property type="entry name" value="CoA_trans_fam_I"/>
</dbReference>
<evidence type="ECO:0000313" key="4">
    <source>
        <dbReference type="EMBL" id="MBP1920495.1"/>
    </source>
</evidence>
<dbReference type="SUPFAM" id="SSF100950">
    <property type="entry name" value="NagB/RpiA/CoA transferase-like"/>
    <property type="match status" value="2"/>
</dbReference>
<dbReference type="GO" id="GO:0018729">
    <property type="term" value="F:propionate CoA-transferase activity"/>
    <property type="evidence" value="ECO:0007669"/>
    <property type="project" value="UniProtKB-EC"/>
</dbReference>
<sequence length="522" mass="55929">MKLISQENAANLVKDGDTIFTASFGMNAFPEEFAITLEKRFVETGKPVGITYYNAAASGNFGEKGVAHFAHEGFLKRIVTGHFGAAGPAMQKLIAENKVEAYNFPQGVLAQMPKFVASKKPAYITKVGLGTFIDPRLEGGKSNEAAKEDLIDIIEIYGEEYMMYKLPKVDVAVIRGTYADENGNVVLTDEAILTDPIAAATAAKSCGGIVIAEVRAIAKAGTFKPKEIKVPGLMVDYVVIATPENHRQTSGTIYNPAFSGDLKIPMHSMPIMPLTERKIVARRASMELVPHAVVNVGVGIPDGVPTVANEEGMSPELSFGTEAGVIGGIPGQGLDFGSAYNADAIIEHPQQFDFYDGGGIDVTFLGLGESDHSGNVNVSKLGGKPVGVGGFVNITQNAKKVVFCGTFTAGGLKEEIKDGKLVILQEGKAKKFRNKIDQVSFAGAIATKNKQPVLYVTERAVLELIDGKLTLVEIAPGIDLEKDILGQMEFKPEIAADLKVMDLGMFQEKWGGLKEIIYSKHK</sequence>
<dbReference type="SMART" id="SM00882">
    <property type="entry name" value="CoA_trans"/>
    <property type="match status" value="1"/>
</dbReference>
<dbReference type="Proteomes" id="UP001519271">
    <property type="component" value="Unassembled WGS sequence"/>
</dbReference>
<evidence type="ECO:0000256" key="1">
    <source>
        <dbReference type="ARBA" id="ARBA00007154"/>
    </source>
</evidence>
<dbReference type="PANTHER" id="PTHR43293">
    <property type="entry name" value="ACETATE COA-TRANSFERASE YDIF"/>
    <property type="match status" value="1"/>
</dbReference>
<organism evidence="4 5">
    <name type="scientific">Youngiibacter multivorans</name>
    <dbReference type="NCBI Taxonomy" id="937251"/>
    <lineage>
        <taxon>Bacteria</taxon>
        <taxon>Bacillati</taxon>
        <taxon>Bacillota</taxon>
        <taxon>Clostridia</taxon>
        <taxon>Eubacteriales</taxon>
        <taxon>Clostridiaceae</taxon>
        <taxon>Youngiibacter</taxon>
    </lineage>
</organism>
<dbReference type="InterPro" id="IPR037171">
    <property type="entry name" value="NagB/RpiA_transferase-like"/>
</dbReference>